<protein>
    <submittedName>
        <fullName evidence="1">Uncharacterized protein</fullName>
    </submittedName>
</protein>
<gene>
    <name evidence="1" type="ORF">CC77DRAFT_529111</name>
</gene>
<evidence type="ECO:0000313" key="1">
    <source>
        <dbReference type="EMBL" id="OAG24503.1"/>
    </source>
</evidence>
<reference evidence="1 2" key="1">
    <citation type="submission" date="2016-05" db="EMBL/GenBank/DDBJ databases">
        <title>Comparative analysis of secretome profiles of manganese(II)-oxidizing ascomycete fungi.</title>
        <authorList>
            <consortium name="DOE Joint Genome Institute"/>
            <person name="Zeiner C.A."/>
            <person name="Purvine S.O."/>
            <person name="Zink E.M."/>
            <person name="Wu S."/>
            <person name="Pasa-Tolic L."/>
            <person name="Chaput D.L."/>
            <person name="Haridas S."/>
            <person name="Grigoriev I.V."/>
            <person name="Santelli C.M."/>
            <person name="Hansel C.M."/>
        </authorList>
    </citation>
    <scope>NUCLEOTIDE SEQUENCE [LARGE SCALE GENOMIC DNA]</scope>
    <source>
        <strain evidence="1 2">SRC1lrK2f</strain>
    </source>
</reference>
<sequence>MLRSLKVPRLWTAFGVDPRMIRCLPFVFKSKCEQLRICRSSLNEWNHSETDDLGPPSTSAKFNALAGKLGRRGFSKMICSENSEEARTCILQSRKQLCLKCTQQWRLQPLIAALSVIRLIFSLR</sequence>
<dbReference type="VEuPathDB" id="FungiDB:CC77DRAFT_529111"/>
<dbReference type="EMBL" id="KV441471">
    <property type="protein sequence ID" value="OAG24503.1"/>
    <property type="molecule type" value="Genomic_DNA"/>
</dbReference>
<keyword evidence="2" id="KW-1185">Reference proteome</keyword>
<dbReference type="KEGG" id="aalt:CC77DRAFT_529111"/>
<dbReference type="Proteomes" id="UP000077248">
    <property type="component" value="Unassembled WGS sequence"/>
</dbReference>
<organism evidence="1 2">
    <name type="scientific">Alternaria alternata</name>
    <name type="common">Alternaria rot fungus</name>
    <name type="synonym">Torula alternata</name>
    <dbReference type="NCBI Taxonomy" id="5599"/>
    <lineage>
        <taxon>Eukaryota</taxon>
        <taxon>Fungi</taxon>
        <taxon>Dikarya</taxon>
        <taxon>Ascomycota</taxon>
        <taxon>Pezizomycotina</taxon>
        <taxon>Dothideomycetes</taxon>
        <taxon>Pleosporomycetidae</taxon>
        <taxon>Pleosporales</taxon>
        <taxon>Pleosporineae</taxon>
        <taxon>Pleosporaceae</taxon>
        <taxon>Alternaria</taxon>
        <taxon>Alternaria sect. Alternaria</taxon>
        <taxon>Alternaria alternata complex</taxon>
    </lineage>
</organism>
<dbReference type="RefSeq" id="XP_018389924.1">
    <property type="nucleotide sequence ID" value="XM_018532029.1"/>
</dbReference>
<dbReference type="GeneID" id="29117623"/>
<proteinExistence type="predicted"/>
<accession>A0A177DXR8</accession>
<name>A0A177DXR8_ALTAL</name>
<evidence type="ECO:0000313" key="2">
    <source>
        <dbReference type="Proteomes" id="UP000077248"/>
    </source>
</evidence>
<dbReference type="AlphaFoldDB" id="A0A177DXR8"/>